<keyword evidence="6" id="KW-1185">Reference proteome</keyword>
<dbReference type="SMART" id="SM00345">
    <property type="entry name" value="HTH_GNTR"/>
    <property type="match status" value="1"/>
</dbReference>
<organism evidence="5 6">
    <name type="scientific">Brooklawnia propionicigenes</name>
    <dbReference type="NCBI Taxonomy" id="3041175"/>
    <lineage>
        <taxon>Bacteria</taxon>
        <taxon>Bacillati</taxon>
        <taxon>Actinomycetota</taxon>
        <taxon>Actinomycetes</taxon>
        <taxon>Propionibacteriales</taxon>
        <taxon>Propionibacteriaceae</taxon>
        <taxon>Brooklawnia</taxon>
    </lineage>
</organism>
<dbReference type="Gene3D" id="1.10.10.10">
    <property type="entry name" value="Winged helix-like DNA-binding domain superfamily/Winged helix DNA-binding domain"/>
    <property type="match status" value="1"/>
</dbReference>
<gene>
    <name evidence="5" type="ORF">brsh051_13270</name>
</gene>
<dbReference type="InterPro" id="IPR050679">
    <property type="entry name" value="Bact_HTH_transcr_reg"/>
</dbReference>
<dbReference type="GO" id="GO:0003700">
    <property type="term" value="F:DNA-binding transcription factor activity"/>
    <property type="evidence" value="ECO:0007669"/>
    <property type="project" value="InterPro"/>
</dbReference>
<dbReference type="GO" id="GO:0045892">
    <property type="term" value="P:negative regulation of DNA-templated transcription"/>
    <property type="evidence" value="ECO:0007669"/>
    <property type="project" value="TreeGrafter"/>
</dbReference>
<dbReference type="Gene3D" id="3.40.1410.10">
    <property type="entry name" value="Chorismate lyase-like"/>
    <property type="match status" value="1"/>
</dbReference>
<dbReference type="SUPFAM" id="SSF46785">
    <property type="entry name" value="Winged helix' DNA-binding domain"/>
    <property type="match status" value="1"/>
</dbReference>
<dbReference type="Proteomes" id="UP001431656">
    <property type="component" value="Chromosome"/>
</dbReference>
<evidence type="ECO:0000259" key="4">
    <source>
        <dbReference type="PROSITE" id="PS50949"/>
    </source>
</evidence>
<dbReference type="InterPro" id="IPR036388">
    <property type="entry name" value="WH-like_DNA-bd_sf"/>
</dbReference>
<dbReference type="PROSITE" id="PS50949">
    <property type="entry name" value="HTH_GNTR"/>
    <property type="match status" value="1"/>
</dbReference>
<evidence type="ECO:0000313" key="6">
    <source>
        <dbReference type="Proteomes" id="UP001431656"/>
    </source>
</evidence>
<reference evidence="5" key="1">
    <citation type="journal article" date="2024" name="Int. J. Syst. Evol. Microbiol.">
        <title>Brooklawnia propionicigenes sp. nov., a facultatively anaerobic, propionate-producing bacterium isolated from a methanogenic reactor treating waste from cattle farms.</title>
        <authorList>
            <person name="Akita Y."/>
            <person name="Ueki A."/>
            <person name="Tonouchi A."/>
            <person name="Sugawara Y."/>
            <person name="Honma S."/>
            <person name="Kaku N."/>
            <person name="Ueki K."/>
        </authorList>
    </citation>
    <scope>NUCLEOTIDE SEQUENCE</scope>
    <source>
        <strain evidence="5">SH051</strain>
    </source>
</reference>
<evidence type="ECO:0000313" key="5">
    <source>
        <dbReference type="EMBL" id="BEH02046.1"/>
    </source>
</evidence>
<keyword evidence="3" id="KW-0804">Transcription</keyword>
<evidence type="ECO:0000256" key="2">
    <source>
        <dbReference type="ARBA" id="ARBA00023125"/>
    </source>
</evidence>
<dbReference type="AlphaFoldDB" id="A0AAN0K7Z9"/>
<dbReference type="InterPro" id="IPR000524">
    <property type="entry name" value="Tscrpt_reg_HTH_GntR"/>
</dbReference>
<feature type="domain" description="HTH gntR-type" evidence="4">
    <location>
        <begin position="16"/>
        <end position="84"/>
    </location>
</feature>
<dbReference type="PRINTS" id="PR00035">
    <property type="entry name" value="HTHGNTR"/>
</dbReference>
<dbReference type="Pfam" id="PF07702">
    <property type="entry name" value="UTRA"/>
    <property type="match status" value="1"/>
</dbReference>
<dbReference type="InterPro" id="IPR028978">
    <property type="entry name" value="Chorismate_lyase_/UTRA_dom_sf"/>
</dbReference>
<keyword evidence="1" id="KW-0805">Transcription regulation</keyword>
<protein>
    <recommendedName>
        <fullName evidence="4">HTH gntR-type domain-containing protein</fullName>
    </recommendedName>
</protein>
<dbReference type="Pfam" id="PF00392">
    <property type="entry name" value="GntR"/>
    <property type="match status" value="1"/>
</dbReference>
<dbReference type="RefSeq" id="WP_286268353.1">
    <property type="nucleotide sequence ID" value="NZ_AP028056.1"/>
</dbReference>
<dbReference type="InterPro" id="IPR036390">
    <property type="entry name" value="WH_DNA-bd_sf"/>
</dbReference>
<dbReference type="CDD" id="cd07377">
    <property type="entry name" value="WHTH_GntR"/>
    <property type="match status" value="1"/>
</dbReference>
<accession>A0AAN0K7Z9</accession>
<name>A0AAN0K7Z9_9ACTN</name>
<dbReference type="PANTHER" id="PTHR44846">
    <property type="entry name" value="MANNOSYL-D-GLYCERATE TRANSPORT/METABOLISM SYSTEM REPRESSOR MNGR-RELATED"/>
    <property type="match status" value="1"/>
</dbReference>
<dbReference type="EMBL" id="AP028056">
    <property type="protein sequence ID" value="BEH02046.1"/>
    <property type="molecule type" value="Genomic_DNA"/>
</dbReference>
<keyword evidence="2" id="KW-0238">DNA-binding</keyword>
<dbReference type="SMART" id="SM00866">
    <property type="entry name" value="UTRA"/>
    <property type="match status" value="1"/>
</dbReference>
<proteinExistence type="predicted"/>
<evidence type="ECO:0000256" key="3">
    <source>
        <dbReference type="ARBA" id="ARBA00023163"/>
    </source>
</evidence>
<evidence type="ECO:0000256" key="1">
    <source>
        <dbReference type="ARBA" id="ARBA00023015"/>
    </source>
</evidence>
<dbReference type="SUPFAM" id="SSF64288">
    <property type="entry name" value="Chorismate lyase-like"/>
    <property type="match status" value="1"/>
</dbReference>
<dbReference type="GO" id="GO:0003677">
    <property type="term" value="F:DNA binding"/>
    <property type="evidence" value="ECO:0007669"/>
    <property type="project" value="UniProtKB-KW"/>
</dbReference>
<dbReference type="InterPro" id="IPR011663">
    <property type="entry name" value="UTRA"/>
</dbReference>
<sequence length="254" mass="28384">MDSREPHAARIRQRMLLQTEIRNAILDDLILSGEIPTGEKLPSEAELCETYAASRVTVRSALQSLAEQGFIQTRRGSGSIVLPRAKTIASHLTRLVSFDTYADQAGESFETVDLIIEDCPDDDARRDAFPAHQRKNLARVSRAKARHGQRVAWIIDYVPDEVLGRELLVREFGRTGSVLDILIERDLAQFADCRLEPVLVTAALAQHVDAAPGSPALQMNELTCNRDGDLVDRSESWMLPGAFEFSFRRNRDSL</sequence>
<dbReference type="PANTHER" id="PTHR44846:SF1">
    <property type="entry name" value="MANNOSYL-D-GLYCERATE TRANSPORT_METABOLISM SYSTEM REPRESSOR MNGR-RELATED"/>
    <property type="match status" value="1"/>
</dbReference>
<dbReference type="KEGG" id="broo:brsh051_13270"/>